<keyword evidence="2" id="KW-1185">Reference proteome</keyword>
<organism evidence="1 2">
    <name type="scientific">Peribacillus saganii</name>
    <dbReference type="NCBI Taxonomy" id="2303992"/>
    <lineage>
        <taxon>Bacteria</taxon>
        <taxon>Bacillati</taxon>
        <taxon>Bacillota</taxon>
        <taxon>Bacilli</taxon>
        <taxon>Bacillales</taxon>
        <taxon>Bacillaceae</taxon>
        <taxon>Peribacillus</taxon>
    </lineage>
</organism>
<accession>A0A372LEI0</accession>
<reference evidence="1 2" key="1">
    <citation type="submission" date="2018-08" db="EMBL/GenBank/DDBJ databases">
        <title>Bacillus chawlae sp. nov., Bacillus glennii sp. nov., and Bacillus saganii sp. nov. Isolated from the Vehicle Assembly Building at Kennedy Space Center where the Viking Spacecraft were Assembled.</title>
        <authorList>
            <person name="Seuylemezian A."/>
            <person name="Vaishampayan P."/>
        </authorList>
    </citation>
    <scope>NUCLEOTIDE SEQUENCE [LARGE SCALE GENOMIC DNA]</scope>
    <source>
        <strain evidence="1 2">V47-23a</strain>
    </source>
</reference>
<sequence>MLMKIAIGYSDCIHSRREYSHKNVEKILMGRGVINILHFEVITDLVVEFESSYLELFHDSSNFEGRQLLGDNGFYLFSISGGSC</sequence>
<evidence type="ECO:0000313" key="1">
    <source>
        <dbReference type="EMBL" id="RFU64647.1"/>
    </source>
</evidence>
<dbReference type="Proteomes" id="UP000264541">
    <property type="component" value="Unassembled WGS sequence"/>
</dbReference>
<dbReference type="EMBL" id="QVTE01000054">
    <property type="protein sequence ID" value="RFU64647.1"/>
    <property type="molecule type" value="Genomic_DNA"/>
</dbReference>
<protein>
    <submittedName>
        <fullName evidence="1">Uncharacterized protein</fullName>
    </submittedName>
</protein>
<evidence type="ECO:0000313" key="2">
    <source>
        <dbReference type="Proteomes" id="UP000264541"/>
    </source>
</evidence>
<gene>
    <name evidence="1" type="ORF">D0469_17990</name>
</gene>
<proteinExistence type="predicted"/>
<comment type="caution">
    <text evidence="1">The sequence shown here is derived from an EMBL/GenBank/DDBJ whole genome shotgun (WGS) entry which is preliminary data.</text>
</comment>
<dbReference type="AlphaFoldDB" id="A0A372LEI0"/>
<name>A0A372LEI0_9BACI</name>